<dbReference type="Proteomes" id="UP000824230">
    <property type="component" value="Unassembled WGS sequence"/>
</dbReference>
<dbReference type="EMBL" id="DXFG01000283">
    <property type="protein sequence ID" value="HIX38679.1"/>
    <property type="molecule type" value="Genomic_DNA"/>
</dbReference>
<evidence type="ECO:0000313" key="4">
    <source>
        <dbReference type="EMBL" id="HIX38679.1"/>
    </source>
</evidence>
<dbReference type="Pfam" id="PF03358">
    <property type="entry name" value="FMN_red"/>
    <property type="match status" value="1"/>
</dbReference>
<feature type="domain" description="NADPH-dependent FMN reductase-like" evidence="3">
    <location>
        <begin position="1"/>
        <end position="104"/>
    </location>
</feature>
<sequence>MSILFINGSPNKNGNTAKLAAKLLAGREYETLNLVDYKLYAYGQKFEDDQFSEILEKMKEADTIVIGSPVYWHNMCGAVRNLLDRFYGPVSAGALSGRKFAFIFQGAAPEIWMLEKAEYTMSRFEKMYGMEYAGMVSNAREAETVAGKLGR</sequence>
<reference evidence="4" key="1">
    <citation type="journal article" date="2021" name="PeerJ">
        <title>Extensive microbial diversity within the chicken gut microbiome revealed by metagenomics and culture.</title>
        <authorList>
            <person name="Gilroy R."/>
            <person name="Ravi A."/>
            <person name="Getino M."/>
            <person name="Pursley I."/>
            <person name="Horton D.L."/>
            <person name="Alikhan N.F."/>
            <person name="Baker D."/>
            <person name="Gharbi K."/>
            <person name="Hall N."/>
            <person name="Watson M."/>
            <person name="Adriaenssens E.M."/>
            <person name="Foster-Nyarko E."/>
            <person name="Jarju S."/>
            <person name="Secka A."/>
            <person name="Antonio M."/>
            <person name="Oren A."/>
            <person name="Chaudhuri R.R."/>
            <person name="La Ragione R."/>
            <person name="Hildebrand F."/>
            <person name="Pallen M.J."/>
        </authorList>
    </citation>
    <scope>NUCLEOTIDE SEQUENCE</scope>
    <source>
        <strain evidence="4">ChiHjej12B11-1927</strain>
    </source>
</reference>
<organism evidence="4 5">
    <name type="scientific">Candidatus Blautia pullistercoris</name>
    <dbReference type="NCBI Taxonomy" id="2838499"/>
    <lineage>
        <taxon>Bacteria</taxon>
        <taxon>Bacillati</taxon>
        <taxon>Bacillota</taxon>
        <taxon>Clostridia</taxon>
        <taxon>Lachnospirales</taxon>
        <taxon>Lachnospiraceae</taxon>
        <taxon>Blautia</taxon>
    </lineage>
</organism>
<reference evidence="4" key="2">
    <citation type="submission" date="2021-04" db="EMBL/GenBank/DDBJ databases">
        <authorList>
            <person name="Gilroy R."/>
        </authorList>
    </citation>
    <scope>NUCLEOTIDE SEQUENCE</scope>
    <source>
        <strain evidence="4">ChiHjej12B11-1927</strain>
    </source>
</reference>
<dbReference type="Gene3D" id="3.40.50.360">
    <property type="match status" value="1"/>
</dbReference>
<dbReference type="InterPro" id="IPR029039">
    <property type="entry name" value="Flavoprotein-like_sf"/>
</dbReference>
<dbReference type="PANTHER" id="PTHR43278">
    <property type="entry name" value="NAD(P)H-DEPENDENT FMN-CONTAINING OXIDOREDUCTASE YWQN-RELATED"/>
    <property type="match status" value="1"/>
</dbReference>
<keyword evidence="1" id="KW-0285">Flavoprotein</keyword>
<evidence type="ECO:0000259" key="3">
    <source>
        <dbReference type="Pfam" id="PF03358"/>
    </source>
</evidence>
<comment type="caution">
    <text evidence="4">The sequence shown here is derived from an EMBL/GenBank/DDBJ whole genome shotgun (WGS) entry which is preliminary data.</text>
</comment>
<name>A0A9D1VP69_9FIRM</name>
<dbReference type="InterPro" id="IPR051796">
    <property type="entry name" value="ISF_SsuE-like"/>
</dbReference>
<protein>
    <submittedName>
        <fullName evidence="4">NAD(P)H-dependent oxidoreductase</fullName>
    </submittedName>
</protein>
<proteinExistence type="predicted"/>
<dbReference type="InterPro" id="IPR005025">
    <property type="entry name" value="FMN_Rdtase-like_dom"/>
</dbReference>
<dbReference type="AlphaFoldDB" id="A0A9D1VP69"/>
<gene>
    <name evidence="4" type="ORF">H9738_12555</name>
</gene>
<dbReference type="GO" id="GO:0016491">
    <property type="term" value="F:oxidoreductase activity"/>
    <property type="evidence" value="ECO:0007669"/>
    <property type="project" value="InterPro"/>
</dbReference>
<evidence type="ECO:0000313" key="5">
    <source>
        <dbReference type="Proteomes" id="UP000824230"/>
    </source>
</evidence>
<keyword evidence="2" id="KW-0288">FMN</keyword>
<accession>A0A9D1VP69</accession>
<dbReference type="SUPFAM" id="SSF52218">
    <property type="entry name" value="Flavoproteins"/>
    <property type="match status" value="1"/>
</dbReference>
<evidence type="ECO:0000256" key="1">
    <source>
        <dbReference type="ARBA" id="ARBA00022630"/>
    </source>
</evidence>
<dbReference type="PANTHER" id="PTHR43278:SF4">
    <property type="entry name" value="NAD(P)H-DEPENDENT FMN-CONTAINING OXIDOREDUCTASE YWQN-RELATED"/>
    <property type="match status" value="1"/>
</dbReference>
<evidence type="ECO:0000256" key="2">
    <source>
        <dbReference type="ARBA" id="ARBA00022643"/>
    </source>
</evidence>